<evidence type="ECO:0000259" key="2">
    <source>
        <dbReference type="Pfam" id="PF01755"/>
    </source>
</evidence>
<reference evidence="3" key="1">
    <citation type="submission" date="2009-08" db="EMBL/GenBank/DDBJ databases">
        <title>Annotation of Salpingoeca rosetta.</title>
        <authorList>
            <consortium name="The Broad Institute Genome Sequencing Platform"/>
            <person name="Russ C."/>
            <person name="Cuomo C."/>
            <person name="Burger G."/>
            <person name="Gray M.W."/>
            <person name="Holland P.W.H."/>
            <person name="King N."/>
            <person name="Lang F.B.F."/>
            <person name="Roger A.J."/>
            <person name="Ruiz-Trillo I."/>
            <person name="Young S.K."/>
            <person name="Zeng Q."/>
            <person name="Gargeya S."/>
            <person name="Alvarado L."/>
            <person name="Berlin A."/>
            <person name="Chapman S.B."/>
            <person name="Chen Z."/>
            <person name="Freedman E."/>
            <person name="Gellesch M."/>
            <person name="Goldberg J."/>
            <person name="Griggs A."/>
            <person name="Gujja S."/>
            <person name="Heilman E."/>
            <person name="Heiman D."/>
            <person name="Howarth C."/>
            <person name="Mehta T."/>
            <person name="Neiman D."/>
            <person name="Pearson M."/>
            <person name="Roberts A."/>
            <person name="Saif S."/>
            <person name="Shea T."/>
            <person name="Shenoy N."/>
            <person name="Sisk P."/>
            <person name="Stolte C."/>
            <person name="Sykes S."/>
            <person name="White J."/>
            <person name="Yandava C."/>
            <person name="Haas B."/>
            <person name="Nusbaum C."/>
            <person name="Birren B."/>
        </authorList>
    </citation>
    <scope>NUCLEOTIDE SEQUENCE [LARGE SCALE GENOMIC DNA]</scope>
    <source>
        <strain evidence="3">ATCC 50818</strain>
    </source>
</reference>
<keyword evidence="4" id="KW-1185">Reference proteome</keyword>
<protein>
    <recommendedName>
        <fullName evidence="2">Glycosyl transferase family 25 domain-containing protein</fullName>
    </recommendedName>
</protein>
<dbReference type="AlphaFoldDB" id="F2U587"/>
<dbReference type="Proteomes" id="UP000007799">
    <property type="component" value="Unassembled WGS sequence"/>
</dbReference>
<organism evidence="4">
    <name type="scientific">Salpingoeca rosetta (strain ATCC 50818 / BSB-021)</name>
    <dbReference type="NCBI Taxonomy" id="946362"/>
    <lineage>
        <taxon>Eukaryota</taxon>
        <taxon>Choanoflagellata</taxon>
        <taxon>Craspedida</taxon>
        <taxon>Salpingoecidae</taxon>
        <taxon>Salpingoeca</taxon>
    </lineage>
</organism>
<proteinExistence type="predicted"/>
<dbReference type="OMA" id="PIDGHIW"/>
<feature type="region of interest" description="Disordered" evidence="1">
    <location>
        <begin position="46"/>
        <end position="72"/>
    </location>
</feature>
<evidence type="ECO:0000313" key="4">
    <source>
        <dbReference type="Proteomes" id="UP000007799"/>
    </source>
</evidence>
<dbReference type="Pfam" id="PF01755">
    <property type="entry name" value="Glyco_transf_25"/>
    <property type="match status" value="1"/>
</dbReference>
<dbReference type="InParanoid" id="F2U587"/>
<feature type="compositionally biased region" description="Basic and acidic residues" evidence="1">
    <location>
        <begin position="55"/>
        <end position="67"/>
    </location>
</feature>
<gene>
    <name evidence="3" type="ORF">PTSG_03453</name>
</gene>
<evidence type="ECO:0000313" key="3">
    <source>
        <dbReference type="EMBL" id="EGD82803.1"/>
    </source>
</evidence>
<dbReference type="CDD" id="cd06532">
    <property type="entry name" value="Glyco_transf_25"/>
    <property type="match status" value="1"/>
</dbReference>
<feature type="domain" description="Glycosyl transferase family 25" evidence="2">
    <location>
        <begin position="86"/>
        <end position="174"/>
    </location>
</feature>
<dbReference type="KEGG" id="sre:PTSG_03453"/>
<dbReference type="InterPro" id="IPR002654">
    <property type="entry name" value="Glyco_trans_25"/>
</dbReference>
<dbReference type="GeneID" id="16076624"/>
<sequence>MMLMMTTGGCGSADARRVALLTAVLMAVVLAVAAPFLASVAAATTGSGSGAHGGGNHERAKYRKEAQEQAVPEKCPPLLQPENIGFLVINLDRSPKRLERMRKQFDDLELPQFERVPGVEYDPTKEYRVARGSKYLKPADYGTALAHYEAWRHAYRSKHRWNVIMEDDAELLPNVSLTGPWPKVPKDADLVLLRKSSMFETSPICKDTSVLKADWGFGMVAYLVSRAGAGRMIREAERVGFRSPIDGHIWYHSRVYVTGEDWITHPPCASPCPTSIRTYLNGEIEHEPD</sequence>
<evidence type="ECO:0000256" key="1">
    <source>
        <dbReference type="SAM" id="MobiDB-lite"/>
    </source>
</evidence>
<name>F2U587_SALR5</name>
<dbReference type="OrthoDB" id="2015241at2759"/>
<dbReference type="RefSeq" id="XP_004996038.1">
    <property type="nucleotide sequence ID" value="XM_004995981.1"/>
</dbReference>
<dbReference type="eggNOG" id="ENOG502SZQ4">
    <property type="taxonomic scope" value="Eukaryota"/>
</dbReference>
<accession>F2U587</accession>
<dbReference type="EMBL" id="GL832961">
    <property type="protein sequence ID" value="EGD82803.1"/>
    <property type="molecule type" value="Genomic_DNA"/>
</dbReference>